<dbReference type="Gene3D" id="3.30.420.10">
    <property type="entry name" value="Ribonuclease H-like superfamily/Ribonuclease H"/>
    <property type="match status" value="1"/>
</dbReference>
<protein>
    <submittedName>
        <fullName evidence="1">CCR4-associated factor 1-like protein 11</fullName>
    </submittedName>
</protein>
<evidence type="ECO:0000313" key="1">
    <source>
        <dbReference type="EMBL" id="MCI07327.1"/>
    </source>
</evidence>
<dbReference type="Proteomes" id="UP000265520">
    <property type="component" value="Unassembled WGS sequence"/>
</dbReference>
<sequence>MEPAEHYEYLKKNVNDLKLIQLGLTLSDGKGNLPDLDLDTGCSYIWEFNFYDFDPESDPHNH</sequence>
<accession>A0A392P5N8</accession>
<dbReference type="GO" id="GO:0030014">
    <property type="term" value="C:CCR4-NOT complex"/>
    <property type="evidence" value="ECO:0007669"/>
    <property type="project" value="InterPro"/>
</dbReference>
<dbReference type="PANTHER" id="PTHR10797">
    <property type="entry name" value="CCR4-NOT TRANSCRIPTION COMPLEX SUBUNIT"/>
    <property type="match status" value="1"/>
</dbReference>
<dbReference type="InterPro" id="IPR039637">
    <property type="entry name" value="CNOT7/CNOT8/Pop2"/>
</dbReference>
<name>A0A392P5N8_9FABA</name>
<comment type="caution">
    <text evidence="1">The sequence shown here is derived from an EMBL/GenBank/DDBJ whole genome shotgun (WGS) entry which is preliminary data.</text>
</comment>
<evidence type="ECO:0000313" key="2">
    <source>
        <dbReference type="Proteomes" id="UP000265520"/>
    </source>
</evidence>
<reference evidence="1 2" key="1">
    <citation type="journal article" date="2018" name="Front. Plant Sci.">
        <title>Red Clover (Trifolium pratense) and Zigzag Clover (T. medium) - A Picture of Genomic Similarities and Differences.</title>
        <authorList>
            <person name="Dluhosova J."/>
            <person name="Istvanek J."/>
            <person name="Nedelnik J."/>
            <person name="Repkova J."/>
        </authorList>
    </citation>
    <scope>NUCLEOTIDE SEQUENCE [LARGE SCALE GENOMIC DNA]</scope>
    <source>
        <strain evidence="2">cv. 10/8</strain>
        <tissue evidence="1">Leaf</tissue>
    </source>
</reference>
<dbReference type="InterPro" id="IPR036397">
    <property type="entry name" value="RNaseH_sf"/>
</dbReference>
<dbReference type="GO" id="GO:0003676">
    <property type="term" value="F:nucleic acid binding"/>
    <property type="evidence" value="ECO:0007669"/>
    <property type="project" value="InterPro"/>
</dbReference>
<proteinExistence type="predicted"/>
<dbReference type="EMBL" id="LXQA010064990">
    <property type="protein sequence ID" value="MCI07327.1"/>
    <property type="molecule type" value="Genomic_DNA"/>
</dbReference>
<keyword evidence="2" id="KW-1185">Reference proteome</keyword>
<organism evidence="1 2">
    <name type="scientific">Trifolium medium</name>
    <dbReference type="NCBI Taxonomy" id="97028"/>
    <lineage>
        <taxon>Eukaryota</taxon>
        <taxon>Viridiplantae</taxon>
        <taxon>Streptophyta</taxon>
        <taxon>Embryophyta</taxon>
        <taxon>Tracheophyta</taxon>
        <taxon>Spermatophyta</taxon>
        <taxon>Magnoliopsida</taxon>
        <taxon>eudicotyledons</taxon>
        <taxon>Gunneridae</taxon>
        <taxon>Pentapetalae</taxon>
        <taxon>rosids</taxon>
        <taxon>fabids</taxon>
        <taxon>Fabales</taxon>
        <taxon>Fabaceae</taxon>
        <taxon>Papilionoideae</taxon>
        <taxon>50 kb inversion clade</taxon>
        <taxon>NPAAA clade</taxon>
        <taxon>Hologalegina</taxon>
        <taxon>IRL clade</taxon>
        <taxon>Trifolieae</taxon>
        <taxon>Trifolium</taxon>
    </lineage>
</organism>
<dbReference type="InterPro" id="IPR012337">
    <property type="entry name" value="RNaseH-like_sf"/>
</dbReference>
<dbReference type="AlphaFoldDB" id="A0A392P5N8"/>
<dbReference type="SUPFAM" id="SSF53098">
    <property type="entry name" value="Ribonuclease H-like"/>
    <property type="match status" value="1"/>
</dbReference>
<dbReference type="GO" id="GO:0004535">
    <property type="term" value="F:poly(A)-specific ribonuclease activity"/>
    <property type="evidence" value="ECO:0007669"/>
    <property type="project" value="InterPro"/>
</dbReference>